<dbReference type="InterPro" id="IPR001834">
    <property type="entry name" value="CBR-like"/>
</dbReference>
<organism evidence="7 8">
    <name type="scientific">Nelumbo nucifera</name>
    <name type="common">Sacred lotus</name>
    <dbReference type="NCBI Taxonomy" id="4432"/>
    <lineage>
        <taxon>Eukaryota</taxon>
        <taxon>Viridiplantae</taxon>
        <taxon>Streptophyta</taxon>
        <taxon>Embryophyta</taxon>
        <taxon>Tracheophyta</taxon>
        <taxon>Spermatophyta</taxon>
        <taxon>Magnoliopsida</taxon>
        <taxon>Proteales</taxon>
        <taxon>Nelumbonaceae</taxon>
        <taxon>Nelumbo</taxon>
    </lineage>
</organism>
<evidence type="ECO:0000256" key="1">
    <source>
        <dbReference type="ARBA" id="ARBA00001974"/>
    </source>
</evidence>
<dbReference type="Proteomes" id="UP000607653">
    <property type="component" value="Unassembled WGS sequence"/>
</dbReference>
<feature type="binding site" evidence="5">
    <location>
        <position position="12"/>
    </location>
    <ligand>
        <name>FAD</name>
        <dbReference type="ChEBI" id="CHEBI:57692"/>
    </ligand>
</feature>
<keyword evidence="2 5" id="KW-0285">Flavoprotein</keyword>
<keyword evidence="8" id="KW-1185">Reference proteome</keyword>
<evidence type="ECO:0000256" key="2">
    <source>
        <dbReference type="ARBA" id="ARBA00022630"/>
    </source>
</evidence>
<feature type="domain" description="Flavoprotein pyridine nucleotide cytochrome reductase-like FAD-binding" evidence="6">
    <location>
        <begin position="4"/>
        <end position="35"/>
    </location>
</feature>
<feature type="binding site" evidence="5">
    <location>
        <position position="63"/>
    </location>
    <ligand>
        <name>FAD</name>
        <dbReference type="ChEBI" id="CHEBI:57692"/>
    </ligand>
</feature>
<dbReference type="InterPro" id="IPR017938">
    <property type="entry name" value="Riboflavin_synthase-like_b-brl"/>
</dbReference>
<dbReference type="SUPFAM" id="SSF63380">
    <property type="entry name" value="Riboflavin synthase domain-like"/>
    <property type="match status" value="1"/>
</dbReference>
<accession>A0A822ZJF1</accession>
<evidence type="ECO:0000256" key="3">
    <source>
        <dbReference type="ARBA" id="ARBA00022827"/>
    </source>
</evidence>
<protein>
    <recommendedName>
        <fullName evidence="6">Flavoprotein pyridine nucleotide cytochrome reductase-like FAD-binding domain-containing protein</fullName>
    </recommendedName>
</protein>
<evidence type="ECO:0000313" key="7">
    <source>
        <dbReference type="EMBL" id="DAD45017.1"/>
    </source>
</evidence>
<sequence>MNSKFSNGGLMSQFLDSLSLGSTVDAKDPLGHIEYTSHDSFTVHGKPKFAKRLAILAGRTGITPIY</sequence>
<dbReference type="AlphaFoldDB" id="A0A822ZJF1"/>
<dbReference type="PANTHER" id="PTHR19370:SF185">
    <property type="entry name" value="NADH-CYTOCHROME B5 REDUCTASE"/>
    <property type="match status" value="1"/>
</dbReference>
<evidence type="ECO:0000259" key="6">
    <source>
        <dbReference type="Pfam" id="PF00970"/>
    </source>
</evidence>
<comment type="caution">
    <text evidence="7">The sequence shown here is derived from an EMBL/GenBank/DDBJ whole genome shotgun (WGS) entry which is preliminary data.</text>
</comment>
<dbReference type="GO" id="GO:0016491">
    <property type="term" value="F:oxidoreductase activity"/>
    <property type="evidence" value="ECO:0007669"/>
    <property type="project" value="UniProtKB-KW"/>
</dbReference>
<dbReference type="Pfam" id="PF00970">
    <property type="entry name" value="FAD_binding_6"/>
    <property type="match status" value="1"/>
</dbReference>
<keyword evidence="3 5" id="KW-0274">FAD</keyword>
<proteinExistence type="predicted"/>
<name>A0A822ZJF1_NELNU</name>
<dbReference type="EMBL" id="DUZY01000007">
    <property type="protein sequence ID" value="DAD45017.1"/>
    <property type="molecule type" value="Genomic_DNA"/>
</dbReference>
<comment type="cofactor">
    <cofactor evidence="1 5">
        <name>FAD</name>
        <dbReference type="ChEBI" id="CHEBI:57692"/>
    </cofactor>
</comment>
<feature type="binding site" evidence="5">
    <location>
        <position position="11"/>
    </location>
    <ligand>
        <name>FAD</name>
        <dbReference type="ChEBI" id="CHEBI:57692"/>
    </ligand>
</feature>
<keyword evidence="4" id="KW-0560">Oxidoreductase</keyword>
<evidence type="ECO:0000313" key="8">
    <source>
        <dbReference type="Proteomes" id="UP000607653"/>
    </source>
</evidence>
<dbReference type="PANTHER" id="PTHR19370">
    <property type="entry name" value="NADH-CYTOCHROME B5 REDUCTASE"/>
    <property type="match status" value="1"/>
</dbReference>
<gene>
    <name evidence="7" type="ORF">HUJ06_003247</name>
</gene>
<evidence type="ECO:0000256" key="4">
    <source>
        <dbReference type="ARBA" id="ARBA00023002"/>
    </source>
</evidence>
<evidence type="ECO:0000256" key="5">
    <source>
        <dbReference type="PIRSR" id="PIRSR601834-1"/>
    </source>
</evidence>
<reference evidence="7 8" key="1">
    <citation type="journal article" date="2020" name="Mol. Biol. Evol.">
        <title>Distinct Expression and Methylation Patterns for Genes with Different Fates following a Single Whole-Genome Duplication in Flowering Plants.</title>
        <authorList>
            <person name="Shi T."/>
            <person name="Rahmani R.S."/>
            <person name="Gugger P.F."/>
            <person name="Wang M."/>
            <person name="Li H."/>
            <person name="Zhang Y."/>
            <person name="Li Z."/>
            <person name="Wang Q."/>
            <person name="Van de Peer Y."/>
            <person name="Marchal K."/>
            <person name="Chen J."/>
        </authorList>
    </citation>
    <scope>NUCLEOTIDE SEQUENCE [LARGE SCALE GENOMIC DNA]</scope>
    <source>
        <tissue evidence="7">Leaf</tissue>
    </source>
</reference>
<dbReference type="InterPro" id="IPR008333">
    <property type="entry name" value="Cbr1-like_FAD-bd_dom"/>
</dbReference>
<dbReference type="PRINTS" id="PR00406">
    <property type="entry name" value="CYTB5RDTASE"/>
</dbReference>